<dbReference type="EMBL" id="OB660555">
    <property type="protein sequence ID" value="CAD7225340.1"/>
    <property type="molecule type" value="Genomic_DNA"/>
</dbReference>
<evidence type="ECO:0000256" key="5">
    <source>
        <dbReference type="ARBA" id="ARBA00023302"/>
    </source>
</evidence>
<gene>
    <name evidence="6" type="ORF">CTOB1V02_LOCUS3285</name>
</gene>
<evidence type="ECO:0000256" key="1">
    <source>
        <dbReference type="ARBA" id="ARBA00007831"/>
    </source>
</evidence>
<dbReference type="SMART" id="SM00335">
    <property type="entry name" value="ANX"/>
    <property type="match status" value="4"/>
</dbReference>
<dbReference type="GO" id="GO:0001786">
    <property type="term" value="F:phosphatidylserine binding"/>
    <property type="evidence" value="ECO:0007669"/>
    <property type="project" value="TreeGrafter"/>
</dbReference>
<dbReference type="FunFam" id="1.10.220.10:FF:000001">
    <property type="entry name" value="Annexin"/>
    <property type="match status" value="1"/>
</dbReference>
<sequence length="379" mass="42445">MGHGQSQPEPEPQEAPKPRKMQRGLKATVFPNPQFDVEAACEELNKSMKGWGTDEDTLVQVLVRHSNQQRQEIKEKYMAMYGEDLVDQIKGEVDGHFQDFLVGLLTPTLTYEAQCLQDAMKGAGTNEDVLIEVLVGKSNEEIAQLKEEYQKLTEDNLDEKVESELSGIFQNIIRALLAGARDEGWGDRDEAEADAQVKKQYITPTIDSDKTRDRLVNKTPNEAICLISVVVLSSQELVEAGISNWGTDESKFNAILCSKSFPHLSMVFRRYAELSGEDITETIESEFSGNAKDALLAIIKEARDTPEFFAERLHNAMDGAGTTDYAVIRILITRSEVDLGSIKDRYQELYEEPLVDKIKGETRGDYETACILVLGEQPE</sequence>
<reference evidence="6" key="1">
    <citation type="submission" date="2020-11" db="EMBL/GenBank/DDBJ databases">
        <authorList>
            <person name="Tran Van P."/>
        </authorList>
    </citation>
    <scope>NUCLEOTIDE SEQUENCE</scope>
</reference>
<dbReference type="GO" id="GO:0005634">
    <property type="term" value="C:nucleus"/>
    <property type="evidence" value="ECO:0007669"/>
    <property type="project" value="TreeGrafter"/>
</dbReference>
<organism evidence="6">
    <name type="scientific">Cyprideis torosa</name>
    <dbReference type="NCBI Taxonomy" id="163714"/>
    <lineage>
        <taxon>Eukaryota</taxon>
        <taxon>Metazoa</taxon>
        <taxon>Ecdysozoa</taxon>
        <taxon>Arthropoda</taxon>
        <taxon>Crustacea</taxon>
        <taxon>Oligostraca</taxon>
        <taxon>Ostracoda</taxon>
        <taxon>Podocopa</taxon>
        <taxon>Podocopida</taxon>
        <taxon>Cytherocopina</taxon>
        <taxon>Cytheroidea</taxon>
        <taxon>Cytherideidae</taxon>
        <taxon>Cyprideis</taxon>
    </lineage>
</organism>
<dbReference type="InterPro" id="IPR001464">
    <property type="entry name" value="Annexin"/>
</dbReference>
<dbReference type="GO" id="GO:0005886">
    <property type="term" value="C:plasma membrane"/>
    <property type="evidence" value="ECO:0007669"/>
    <property type="project" value="TreeGrafter"/>
</dbReference>
<comment type="similarity">
    <text evidence="1">Belongs to the annexin family.</text>
</comment>
<name>A0A7R8ZMY7_9CRUS</name>
<dbReference type="GO" id="GO:0012506">
    <property type="term" value="C:vesicle membrane"/>
    <property type="evidence" value="ECO:0007669"/>
    <property type="project" value="TreeGrafter"/>
</dbReference>
<keyword evidence="5" id="KW-0111">Calcium/phospholipid-binding</keyword>
<dbReference type="SUPFAM" id="SSF47874">
    <property type="entry name" value="Annexin"/>
    <property type="match status" value="1"/>
</dbReference>
<dbReference type="PANTHER" id="PTHR10502:SF102">
    <property type="entry name" value="ANNEXIN B11"/>
    <property type="match status" value="1"/>
</dbReference>
<keyword evidence="3" id="KW-0106">Calcium</keyword>
<evidence type="ECO:0000256" key="2">
    <source>
        <dbReference type="ARBA" id="ARBA00022737"/>
    </source>
</evidence>
<protein>
    <submittedName>
        <fullName evidence="6">Uncharacterized protein</fullName>
    </submittedName>
</protein>
<dbReference type="GO" id="GO:0005509">
    <property type="term" value="F:calcium ion binding"/>
    <property type="evidence" value="ECO:0007669"/>
    <property type="project" value="InterPro"/>
</dbReference>
<accession>A0A7R8ZMY7</accession>
<keyword evidence="2" id="KW-0677">Repeat</keyword>
<dbReference type="AlphaFoldDB" id="A0A7R8ZMY7"/>
<dbReference type="GO" id="GO:0005737">
    <property type="term" value="C:cytoplasm"/>
    <property type="evidence" value="ECO:0007669"/>
    <property type="project" value="TreeGrafter"/>
</dbReference>
<dbReference type="FunFam" id="1.10.220.10:FF:000005">
    <property type="entry name" value="Annexin"/>
    <property type="match status" value="2"/>
</dbReference>
<keyword evidence="4" id="KW-0041">Annexin</keyword>
<evidence type="ECO:0000313" key="6">
    <source>
        <dbReference type="EMBL" id="CAD7225340.1"/>
    </source>
</evidence>
<dbReference type="FunFam" id="1.10.220.10:FF:000002">
    <property type="entry name" value="Annexin"/>
    <property type="match status" value="1"/>
</dbReference>
<evidence type="ECO:0000256" key="3">
    <source>
        <dbReference type="ARBA" id="ARBA00022837"/>
    </source>
</evidence>
<dbReference type="Pfam" id="PF00191">
    <property type="entry name" value="Annexin"/>
    <property type="match status" value="4"/>
</dbReference>
<dbReference type="PANTHER" id="PTHR10502">
    <property type="entry name" value="ANNEXIN"/>
    <property type="match status" value="1"/>
</dbReference>
<dbReference type="PRINTS" id="PR00196">
    <property type="entry name" value="ANNEXIN"/>
</dbReference>
<proteinExistence type="inferred from homology"/>
<dbReference type="InterPro" id="IPR018502">
    <property type="entry name" value="Annexin_repeat"/>
</dbReference>
<dbReference type="PROSITE" id="PS51897">
    <property type="entry name" value="ANNEXIN_2"/>
    <property type="match status" value="4"/>
</dbReference>
<dbReference type="Gene3D" id="1.10.220.10">
    <property type="entry name" value="Annexin"/>
    <property type="match status" value="4"/>
</dbReference>
<evidence type="ECO:0000256" key="4">
    <source>
        <dbReference type="ARBA" id="ARBA00023216"/>
    </source>
</evidence>
<dbReference type="OrthoDB" id="37886at2759"/>
<dbReference type="GO" id="GO:0005544">
    <property type="term" value="F:calcium-dependent phospholipid binding"/>
    <property type="evidence" value="ECO:0007669"/>
    <property type="project" value="UniProtKB-KW"/>
</dbReference>
<dbReference type="InterPro" id="IPR037104">
    <property type="entry name" value="Annexin_sf"/>
</dbReference>